<dbReference type="RefSeq" id="WP_093045351.1">
    <property type="nucleotide sequence ID" value="NZ_FNQR01000010.1"/>
</dbReference>
<dbReference type="OrthoDB" id="9795361at2"/>
<dbReference type="PIRSF" id="PIRSF012509">
    <property type="entry name" value="CamS"/>
    <property type="match status" value="1"/>
</dbReference>
<dbReference type="PROSITE" id="PS51257">
    <property type="entry name" value="PROKAR_LIPOPROTEIN"/>
    <property type="match status" value="1"/>
</dbReference>
<dbReference type="AlphaFoldDB" id="A0A1H4EY51"/>
<dbReference type="CDD" id="cd13441">
    <property type="entry name" value="CamS_repeat_1"/>
    <property type="match status" value="1"/>
</dbReference>
<proteinExistence type="predicted"/>
<dbReference type="Pfam" id="PF07537">
    <property type="entry name" value="CamS"/>
    <property type="match status" value="1"/>
</dbReference>
<sequence length="373" mass="42594">MRKLHALWISTLLVLTGCIPVYDNEEEIVQENSEENKNETAIVPRHNISEEHYKTILTEDGPKQAEARGALTRQISNRLDIDAFETGLQRHSKEFFNPESFYFQAGQYLDKGTVLSLIDGLNPNRDKLEAEEDYRENPRVLSHILEQNYLKEEEEGVVKVAGISIGIALKSTYSFQTEIGGPTYHEDVSNEEILEVGKKTADRVLEEIRSNEALQNVPVMIALYREEESGSAVPGDFVKKTYVKGGSTSASDWKDVNEDYILFPSSEAEEKHFEDSQLIGEFRNDVSKYFPNFVGFVGEGFYVEDTLREISIEIPIQFYSKTEVVGFTQYVYGLVMEMFNKGYKIEVKIHSNNKPESLIVKERGEEEPTVHIY</sequence>
<dbReference type="STRING" id="571932.SAMN05421743_11021"/>
<dbReference type="InterPro" id="IPR011426">
    <property type="entry name" value="CamS"/>
</dbReference>
<reference evidence="1 2" key="1">
    <citation type="submission" date="2016-10" db="EMBL/GenBank/DDBJ databases">
        <authorList>
            <person name="de Groot N.N."/>
        </authorList>
    </citation>
    <scope>NUCLEOTIDE SEQUENCE [LARGE SCALE GENOMIC DNA]</scope>
    <source>
        <strain evidence="1 2">CCM7597</strain>
    </source>
</reference>
<dbReference type="Proteomes" id="UP000198584">
    <property type="component" value="Unassembled WGS sequence"/>
</dbReference>
<evidence type="ECO:0000313" key="2">
    <source>
        <dbReference type="Proteomes" id="UP000198584"/>
    </source>
</evidence>
<keyword evidence="2" id="KW-1185">Reference proteome</keyword>
<dbReference type="CDD" id="cd13440">
    <property type="entry name" value="CamS_repeat_2"/>
    <property type="match status" value="1"/>
</dbReference>
<protein>
    <submittedName>
        <fullName evidence="1">Protein involved in sex pheromone biosynthesis</fullName>
    </submittedName>
</protein>
<evidence type="ECO:0000313" key="1">
    <source>
        <dbReference type="EMBL" id="SEA89891.1"/>
    </source>
</evidence>
<gene>
    <name evidence="1" type="ORF">SAMN05421743_11021</name>
</gene>
<organism evidence="1 2">
    <name type="scientific">Thalassobacillus cyri</name>
    <dbReference type="NCBI Taxonomy" id="571932"/>
    <lineage>
        <taxon>Bacteria</taxon>
        <taxon>Bacillati</taxon>
        <taxon>Bacillota</taxon>
        <taxon>Bacilli</taxon>
        <taxon>Bacillales</taxon>
        <taxon>Bacillaceae</taxon>
        <taxon>Thalassobacillus</taxon>
    </lineage>
</organism>
<accession>A0A1H4EY51</accession>
<dbReference type="EMBL" id="FNQR01000010">
    <property type="protein sequence ID" value="SEA89891.1"/>
    <property type="molecule type" value="Genomic_DNA"/>
</dbReference>
<dbReference type="Gene3D" id="3.10.570.10">
    <property type="entry name" value="sex pheromone staph- cam373 precursor domain"/>
    <property type="match status" value="1"/>
</dbReference>
<name>A0A1H4EY51_9BACI</name>